<dbReference type="Gene3D" id="3.50.50.60">
    <property type="entry name" value="FAD/NAD(P)-binding domain"/>
    <property type="match status" value="1"/>
</dbReference>
<dbReference type="Proteomes" id="UP000315759">
    <property type="component" value="Unassembled WGS sequence"/>
</dbReference>
<protein>
    <recommendedName>
        <fullName evidence="3">FAD-dependent oxidoreductase 2 FAD binding domain-containing protein</fullName>
    </recommendedName>
</protein>
<dbReference type="EMBL" id="VIFX01000023">
    <property type="protein sequence ID" value="TQR85136.1"/>
    <property type="molecule type" value="Genomic_DNA"/>
</dbReference>
<gene>
    <name evidence="1" type="ORF">D8S82_18210</name>
</gene>
<name>A0A544VYR7_9MYCO</name>
<evidence type="ECO:0008006" key="3">
    <source>
        <dbReference type="Google" id="ProtNLM"/>
    </source>
</evidence>
<organism evidence="1 2">
    <name type="scientific">Mycolicibacterium hodleri</name>
    <dbReference type="NCBI Taxonomy" id="49897"/>
    <lineage>
        <taxon>Bacteria</taxon>
        <taxon>Bacillati</taxon>
        <taxon>Actinomycetota</taxon>
        <taxon>Actinomycetes</taxon>
        <taxon>Mycobacteriales</taxon>
        <taxon>Mycobacteriaceae</taxon>
        <taxon>Mycolicibacterium</taxon>
    </lineage>
</organism>
<sequence>MWDLEVDIAVIGAGIGGLANAIAAVDAGGEVLVANAVPGTPAPSIAPAVPETPAALTGLSPIALRERVATARGWLRRDTLDLETNEYLAAVGEDITDSAIDRGNGAVPRRNARNLSTEEAFRRPVETFVGARLTGWAEQCVASPYGLLYTSMRDWRSTTMKSANGESIEALSIGAIDWADGFGDGALRQWLTVEALKRDIEVEAETRFERIVFEEGVIAGVVLSAEDGPLAVRTRAGITFAPSDYDTGAGEHVGVPEERLQVCLVGRTASRFGRVELLDTEPAAPPRPTCTGSRRQVRDGLHDARQQALEGWRCGKVHGYPPLAQ</sequence>
<dbReference type="SUPFAM" id="SSF51905">
    <property type="entry name" value="FAD/NAD(P)-binding domain"/>
    <property type="match status" value="1"/>
</dbReference>
<dbReference type="AlphaFoldDB" id="A0A544VYR7"/>
<evidence type="ECO:0000313" key="2">
    <source>
        <dbReference type="Proteomes" id="UP000315759"/>
    </source>
</evidence>
<comment type="caution">
    <text evidence="1">The sequence shown here is derived from an EMBL/GenBank/DDBJ whole genome shotgun (WGS) entry which is preliminary data.</text>
</comment>
<dbReference type="InterPro" id="IPR036188">
    <property type="entry name" value="FAD/NAD-bd_sf"/>
</dbReference>
<dbReference type="RefSeq" id="WP_142553435.1">
    <property type="nucleotide sequence ID" value="NZ_VIFX01000023.1"/>
</dbReference>
<proteinExistence type="predicted"/>
<keyword evidence="2" id="KW-1185">Reference proteome</keyword>
<reference evidence="1 2" key="1">
    <citation type="submission" date="2018-10" db="EMBL/GenBank/DDBJ databases">
        <title>Draft genome of Mycobacterium hodleri strain B.</title>
        <authorList>
            <person name="Amande T.J."/>
            <person name="Mcgenity T.J."/>
        </authorList>
    </citation>
    <scope>NUCLEOTIDE SEQUENCE [LARGE SCALE GENOMIC DNA]</scope>
    <source>
        <strain evidence="1 2">B</strain>
    </source>
</reference>
<evidence type="ECO:0000313" key="1">
    <source>
        <dbReference type="EMBL" id="TQR85136.1"/>
    </source>
</evidence>
<accession>A0A544VYR7</accession>